<evidence type="ECO:0000313" key="1">
    <source>
        <dbReference type="EMBL" id="GAG94302.1"/>
    </source>
</evidence>
<feature type="non-terminal residue" evidence="1">
    <location>
        <position position="44"/>
    </location>
</feature>
<sequence>MTHMQLRQSYERDGYVFPLEVMTPGRAAEHRATFESVEEAYAED</sequence>
<name>X1CMV1_9ZZZZ</name>
<comment type="caution">
    <text evidence="1">The sequence shown here is derived from an EMBL/GenBank/DDBJ whole genome shotgun (WGS) entry which is preliminary data.</text>
</comment>
<gene>
    <name evidence="1" type="ORF">S01H4_46843</name>
</gene>
<organism evidence="1">
    <name type="scientific">marine sediment metagenome</name>
    <dbReference type="NCBI Taxonomy" id="412755"/>
    <lineage>
        <taxon>unclassified sequences</taxon>
        <taxon>metagenomes</taxon>
        <taxon>ecological metagenomes</taxon>
    </lineage>
</organism>
<accession>X1CMV1</accession>
<proteinExistence type="predicted"/>
<dbReference type="EMBL" id="BART01026223">
    <property type="protein sequence ID" value="GAG94302.1"/>
    <property type="molecule type" value="Genomic_DNA"/>
</dbReference>
<reference evidence="1" key="1">
    <citation type="journal article" date="2014" name="Front. Microbiol.">
        <title>High frequency of phylogenetically diverse reductive dehalogenase-homologous genes in deep subseafloor sedimentary metagenomes.</title>
        <authorList>
            <person name="Kawai M."/>
            <person name="Futagami T."/>
            <person name="Toyoda A."/>
            <person name="Takaki Y."/>
            <person name="Nishi S."/>
            <person name="Hori S."/>
            <person name="Arai W."/>
            <person name="Tsubouchi T."/>
            <person name="Morono Y."/>
            <person name="Uchiyama I."/>
            <person name="Ito T."/>
            <person name="Fujiyama A."/>
            <person name="Inagaki F."/>
            <person name="Takami H."/>
        </authorList>
    </citation>
    <scope>NUCLEOTIDE SEQUENCE</scope>
    <source>
        <strain evidence="1">Expedition CK06-06</strain>
    </source>
</reference>
<dbReference type="AlphaFoldDB" id="X1CMV1"/>
<protein>
    <submittedName>
        <fullName evidence="1">Uncharacterized protein</fullName>
    </submittedName>
</protein>